<evidence type="ECO:0000256" key="5">
    <source>
        <dbReference type="ARBA" id="ARBA00022840"/>
    </source>
</evidence>
<dbReference type="Pfam" id="PF02685">
    <property type="entry name" value="Glucokinase"/>
    <property type="match status" value="1"/>
</dbReference>
<dbReference type="InterPro" id="IPR050201">
    <property type="entry name" value="Bacterial_glucokinase"/>
</dbReference>
<dbReference type="Gene3D" id="3.30.420.40">
    <property type="match status" value="1"/>
</dbReference>
<dbReference type="GO" id="GO:0004340">
    <property type="term" value="F:glucokinase activity"/>
    <property type="evidence" value="ECO:0007669"/>
    <property type="project" value="UniProtKB-UniRule"/>
</dbReference>
<keyword evidence="3 7" id="KW-0547">Nucleotide-binding</keyword>
<organism evidence="9 10">
    <name type="scientific">Candidatus Contendibacter odensensis</name>
    <dbReference type="NCBI Taxonomy" id="1400860"/>
    <lineage>
        <taxon>Bacteria</taxon>
        <taxon>Pseudomonadati</taxon>
        <taxon>Pseudomonadota</taxon>
        <taxon>Gammaproteobacteria</taxon>
        <taxon>Candidatus Competibacteraceae</taxon>
        <taxon>Candidatus Contendibacter</taxon>
    </lineage>
</organism>
<evidence type="ECO:0000256" key="3">
    <source>
        <dbReference type="ARBA" id="ARBA00022741"/>
    </source>
</evidence>
<dbReference type="Proteomes" id="UP000229278">
    <property type="component" value="Unassembled WGS sequence"/>
</dbReference>
<evidence type="ECO:0000256" key="1">
    <source>
        <dbReference type="ARBA" id="ARBA00022490"/>
    </source>
</evidence>
<dbReference type="AlphaFoldDB" id="A0A2G6PF78"/>
<dbReference type="NCBIfam" id="TIGR00749">
    <property type="entry name" value="glk"/>
    <property type="match status" value="1"/>
</dbReference>
<keyword evidence="6 7" id="KW-0324">Glycolysis</keyword>
<comment type="catalytic activity">
    <reaction evidence="7">
        <text>D-glucose + ATP = D-glucose 6-phosphate + ADP + H(+)</text>
        <dbReference type="Rhea" id="RHEA:17825"/>
        <dbReference type="ChEBI" id="CHEBI:4167"/>
        <dbReference type="ChEBI" id="CHEBI:15378"/>
        <dbReference type="ChEBI" id="CHEBI:30616"/>
        <dbReference type="ChEBI" id="CHEBI:61548"/>
        <dbReference type="ChEBI" id="CHEBI:456216"/>
        <dbReference type="EC" id="2.7.1.2"/>
    </reaction>
</comment>
<proteinExistence type="inferred from homology"/>
<dbReference type="GO" id="GO:0006096">
    <property type="term" value="P:glycolytic process"/>
    <property type="evidence" value="ECO:0007669"/>
    <property type="project" value="UniProtKB-UniRule"/>
</dbReference>
<comment type="caution">
    <text evidence="9">The sequence shown here is derived from an EMBL/GenBank/DDBJ whole genome shotgun (WGS) entry which is preliminary data.</text>
</comment>
<evidence type="ECO:0000313" key="9">
    <source>
        <dbReference type="EMBL" id="PIE83205.1"/>
    </source>
</evidence>
<keyword evidence="4 7" id="KW-0418">Kinase</keyword>
<dbReference type="FunFam" id="3.40.367.20:FF:000002">
    <property type="entry name" value="Glucokinase"/>
    <property type="match status" value="1"/>
</dbReference>
<dbReference type="SUPFAM" id="SSF53067">
    <property type="entry name" value="Actin-like ATPase domain"/>
    <property type="match status" value="1"/>
</dbReference>
<dbReference type="PANTHER" id="PTHR47690">
    <property type="entry name" value="GLUCOKINASE"/>
    <property type="match status" value="1"/>
</dbReference>
<dbReference type="GO" id="GO:0005536">
    <property type="term" value="F:D-glucose binding"/>
    <property type="evidence" value="ECO:0007669"/>
    <property type="project" value="InterPro"/>
</dbReference>
<evidence type="ECO:0000256" key="2">
    <source>
        <dbReference type="ARBA" id="ARBA00022679"/>
    </source>
</evidence>
<accession>A0A2G6PF78</accession>
<dbReference type="EC" id="2.7.1.2" evidence="7"/>
<dbReference type="InterPro" id="IPR003836">
    <property type="entry name" value="Glucokinase"/>
</dbReference>
<keyword evidence="5 7" id="KW-0067">ATP-binding</keyword>
<reference evidence="9 10" key="1">
    <citation type="submission" date="2017-10" db="EMBL/GenBank/DDBJ databases">
        <title>Novel microbial diversity and functional potential in the marine mammal oral microbiome.</title>
        <authorList>
            <person name="Dudek N.K."/>
            <person name="Sun C.L."/>
            <person name="Burstein D."/>
            <person name="Kantor R.S."/>
            <person name="Aliaga Goltsman D.S."/>
            <person name="Bik E.M."/>
            <person name="Thomas B.C."/>
            <person name="Banfield J.F."/>
            <person name="Relman D.A."/>
        </authorList>
    </citation>
    <scope>NUCLEOTIDE SEQUENCE [LARGE SCALE GENOMIC DNA]</scope>
    <source>
        <strain evidence="9">DOLJORAL78_50_517</strain>
    </source>
</reference>
<protein>
    <recommendedName>
        <fullName evidence="7">Glucokinase</fullName>
        <ecNumber evidence="7">2.7.1.2</ecNumber>
    </recommendedName>
    <alternativeName>
        <fullName evidence="7">Glucose kinase</fullName>
    </alternativeName>
</protein>
<sequence length="319" mass="33938">MQQTSTEIIGLIADIGGTNARFALVDAGHHILNEQTLACSDYTCPATAATAYLQSVGVACPKQAAFAVATPVMGDQIEFTNSPWLFSTRAVQLALNLKQLTILNDFTALALALPQLNADERRAVGGETAVEGAPIGLIGPGTGLGVSGLVCSNKRWMPLQTEGGHMTFSPTDEREWAIGQLLWQRFGHTSLERLLSGPGLVNLYEALAQLEGWSTDSLAPADITEQALSGQCQHCTDTLETFCGILGTAAGNLALTLGARGGIYIGGGIVPQLGHFFDHSTFRKRFESKGRFKAYLEPIPSWVITADNPAFRGVATALY</sequence>
<dbReference type="EMBL" id="PDTV01000006">
    <property type="protein sequence ID" value="PIE83205.1"/>
    <property type="molecule type" value="Genomic_DNA"/>
</dbReference>
<dbReference type="GO" id="GO:0005829">
    <property type="term" value="C:cytosol"/>
    <property type="evidence" value="ECO:0007669"/>
    <property type="project" value="TreeGrafter"/>
</dbReference>
<evidence type="ECO:0000256" key="8">
    <source>
        <dbReference type="RuleBase" id="RU004046"/>
    </source>
</evidence>
<dbReference type="NCBIfam" id="NF001416">
    <property type="entry name" value="PRK00292.1-3"/>
    <property type="match status" value="1"/>
</dbReference>
<dbReference type="CDD" id="cd24008">
    <property type="entry name" value="ASKHA_NBD_GLK"/>
    <property type="match status" value="1"/>
</dbReference>
<dbReference type="InterPro" id="IPR043129">
    <property type="entry name" value="ATPase_NBD"/>
</dbReference>
<dbReference type="HAMAP" id="MF_00524">
    <property type="entry name" value="Glucokinase"/>
    <property type="match status" value="1"/>
</dbReference>
<dbReference type="PANTHER" id="PTHR47690:SF1">
    <property type="entry name" value="GLUCOKINASE"/>
    <property type="match status" value="1"/>
</dbReference>
<evidence type="ECO:0000256" key="6">
    <source>
        <dbReference type="ARBA" id="ARBA00023152"/>
    </source>
</evidence>
<comment type="subcellular location">
    <subcellularLocation>
        <location evidence="7">Cytoplasm</location>
    </subcellularLocation>
</comment>
<dbReference type="Gene3D" id="3.40.367.20">
    <property type="match status" value="1"/>
</dbReference>
<gene>
    <name evidence="7" type="primary">glk</name>
    <name evidence="9" type="ORF">CSA09_02680</name>
</gene>
<name>A0A2G6PF78_9GAMM</name>
<keyword evidence="2 7" id="KW-0808">Transferase</keyword>
<feature type="binding site" evidence="7">
    <location>
        <begin position="13"/>
        <end position="18"/>
    </location>
    <ligand>
        <name>ATP</name>
        <dbReference type="ChEBI" id="CHEBI:30616"/>
    </ligand>
</feature>
<evidence type="ECO:0000256" key="7">
    <source>
        <dbReference type="HAMAP-Rule" id="MF_00524"/>
    </source>
</evidence>
<keyword evidence="1 7" id="KW-0963">Cytoplasm</keyword>
<comment type="similarity">
    <text evidence="7 8">Belongs to the bacterial glucokinase family.</text>
</comment>
<dbReference type="GO" id="GO:0005524">
    <property type="term" value="F:ATP binding"/>
    <property type="evidence" value="ECO:0007669"/>
    <property type="project" value="UniProtKB-UniRule"/>
</dbReference>
<evidence type="ECO:0000256" key="4">
    <source>
        <dbReference type="ARBA" id="ARBA00022777"/>
    </source>
</evidence>
<evidence type="ECO:0000313" key="10">
    <source>
        <dbReference type="Proteomes" id="UP000229278"/>
    </source>
</evidence>